<accession>A0A1G2PMJ5</accession>
<sequence>MALLSFIKNLVSEKEGVKKYREKLAQFLSDSNLSDEEKQEIESISKKFALTPGEIGKLQKSALSGVFQNITSDQRITEKERQSLEVLLNHFGLQTKDIKFDQKSFNKFYILALIDNGILPEIKEGNHDINIIFKKGEILHFGAASVLRKLKRVTTRINYGGLTGSIKIMKGVRYRVGSLGIGAESKEVLASEDNGIFYITNQRVGYIGSRKQFALPFSKVHSFELRSEGMYIFKEGKETPYIITLDDYEVPSAMVSFIINKED</sequence>
<organism evidence="1 2">
    <name type="scientific">Candidatus Terrybacteria bacterium RIFCSPHIGHO2_02_41_19</name>
    <dbReference type="NCBI Taxonomy" id="1802364"/>
    <lineage>
        <taxon>Bacteria</taxon>
        <taxon>Candidatus Terryibacteriota</taxon>
    </lineage>
</organism>
<evidence type="ECO:0000313" key="1">
    <source>
        <dbReference type="EMBL" id="OHA49558.1"/>
    </source>
</evidence>
<dbReference type="EMBL" id="MHSU01000031">
    <property type="protein sequence ID" value="OHA49558.1"/>
    <property type="molecule type" value="Genomic_DNA"/>
</dbReference>
<dbReference type="Proteomes" id="UP000178646">
    <property type="component" value="Unassembled WGS sequence"/>
</dbReference>
<name>A0A1G2PMJ5_9BACT</name>
<dbReference type="AlphaFoldDB" id="A0A1G2PMJ5"/>
<protein>
    <submittedName>
        <fullName evidence="1">Uncharacterized protein</fullName>
    </submittedName>
</protein>
<evidence type="ECO:0000313" key="2">
    <source>
        <dbReference type="Proteomes" id="UP000178646"/>
    </source>
</evidence>
<reference evidence="1 2" key="1">
    <citation type="journal article" date="2016" name="Nat. Commun.">
        <title>Thousands of microbial genomes shed light on interconnected biogeochemical processes in an aquifer system.</title>
        <authorList>
            <person name="Anantharaman K."/>
            <person name="Brown C.T."/>
            <person name="Hug L.A."/>
            <person name="Sharon I."/>
            <person name="Castelle C.J."/>
            <person name="Probst A.J."/>
            <person name="Thomas B.C."/>
            <person name="Singh A."/>
            <person name="Wilkins M.J."/>
            <person name="Karaoz U."/>
            <person name="Brodie E.L."/>
            <person name="Williams K.H."/>
            <person name="Hubbard S.S."/>
            <person name="Banfield J.F."/>
        </authorList>
    </citation>
    <scope>NUCLEOTIDE SEQUENCE [LARGE SCALE GENOMIC DNA]</scope>
</reference>
<gene>
    <name evidence="1" type="ORF">A2W59_00555</name>
</gene>
<comment type="caution">
    <text evidence="1">The sequence shown here is derived from an EMBL/GenBank/DDBJ whole genome shotgun (WGS) entry which is preliminary data.</text>
</comment>
<proteinExistence type="predicted"/>